<dbReference type="GO" id="GO:0015628">
    <property type="term" value="P:protein secretion by the type II secretion system"/>
    <property type="evidence" value="ECO:0007669"/>
    <property type="project" value="InterPro"/>
</dbReference>
<keyword evidence="4 6" id="KW-1133">Transmembrane helix</keyword>
<comment type="subcellular location">
    <subcellularLocation>
        <location evidence="1">Membrane</location>
        <topology evidence="1">Single-pass membrane protein</topology>
    </subcellularLocation>
</comment>
<evidence type="ECO:0000256" key="5">
    <source>
        <dbReference type="ARBA" id="ARBA00023136"/>
    </source>
</evidence>
<name>A0A2M7U1X6_9BACT</name>
<keyword evidence="2" id="KW-0488">Methylation</keyword>
<comment type="caution">
    <text evidence="7">The sequence shown here is derived from an EMBL/GenBank/DDBJ whole genome shotgun (WGS) entry which is preliminary data.</text>
</comment>
<dbReference type="GO" id="GO:0016020">
    <property type="term" value="C:membrane"/>
    <property type="evidence" value="ECO:0007669"/>
    <property type="project" value="UniProtKB-SubCell"/>
</dbReference>
<evidence type="ECO:0000313" key="8">
    <source>
        <dbReference type="Proteomes" id="UP000228503"/>
    </source>
</evidence>
<dbReference type="InterPro" id="IPR012902">
    <property type="entry name" value="N_methyl_site"/>
</dbReference>
<reference evidence="8" key="1">
    <citation type="submission" date="2017-09" db="EMBL/GenBank/DDBJ databases">
        <title>Depth-based differentiation of microbial function through sediment-hosted aquifers and enrichment of novel symbionts in the deep terrestrial subsurface.</title>
        <authorList>
            <person name="Probst A.J."/>
            <person name="Ladd B."/>
            <person name="Jarett J.K."/>
            <person name="Geller-Mcgrath D.E."/>
            <person name="Sieber C.M.K."/>
            <person name="Emerson J.B."/>
            <person name="Anantharaman K."/>
            <person name="Thomas B.C."/>
            <person name="Malmstrom R."/>
            <person name="Stieglmeier M."/>
            <person name="Klingl A."/>
            <person name="Woyke T."/>
            <person name="Ryan C.M."/>
            <person name="Banfield J.F."/>
        </authorList>
    </citation>
    <scope>NUCLEOTIDE SEQUENCE [LARGE SCALE GENOMIC DNA]</scope>
</reference>
<proteinExistence type="predicted"/>
<dbReference type="AlphaFoldDB" id="A0A2M7U1X6"/>
<evidence type="ECO:0008006" key="9">
    <source>
        <dbReference type="Google" id="ProtNLM"/>
    </source>
</evidence>
<evidence type="ECO:0000256" key="3">
    <source>
        <dbReference type="ARBA" id="ARBA00022692"/>
    </source>
</evidence>
<dbReference type="EMBL" id="PFOB01000008">
    <property type="protein sequence ID" value="PIZ63932.1"/>
    <property type="molecule type" value="Genomic_DNA"/>
</dbReference>
<evidence type="ECO:0000256" key="6">
    <source>
        <dbReference type="SAM" id="Phobius"/>
    </source>
</evidence>
<dbReference type="NCBIfam" id="TIGR02532">
    <property type="entry name" value="IV_pilin_GFxxxE"/>
    <property type="match status" value="1"/>
</dbReference>
<dbReference type="SUPFAM" id="SSF54523">
    <property type="entry name" value="Pili subunits"/>
    <property type="match status" value="1"/>
</dbReference>
<protein>
    <recommendedName>
        <fullName evidence="9">Type II secretion system protein GspG C-terminal domain-containing protein</fullName>
    </recommendedName>
</protein>
<sequence>MILHNNILQTRDHKGFTLIELIVVIGIISVLLTMSIGSYSNVMRNSRDTKRKDDLQKIQAALEQYYVDHDTYVVTGGGWNNGGQGWVGYENGTSYTTAVTRVLERLGYQSVPLIDDPIQNPGYMLYICDGGQTYSLSATLENWTDEEKAFAQTDTCNGGGGNGTVTRYGKNYAITNNPYSSF</sequence>
<dbReference type="InterPro" id="IPR045584">
    <property type="entry name" value="Pilin-like"/>
</dbReference>
<keyword evidence="5 6" id="KW-0472">Membrane</keyword>
<dbReference type="PROSITE" id="PS00409">
    <property type="entry name" value="PROKAR_NTER_METHYL"/>
    <property type="match status" value="1"/>
</dbReference>
<dbReference type="PANTHER" id="PTHR30093:SF44">
    <property type="entry name" value="TYPE II SECRETION SYSTEM CORE PROTEIN G"/>
    <property type="match status" value="1"/>
</dbReference>
<dbReference type="InterPro" id="IPR000983">
    <property type="entry name" value="Bac_GSPG_pilin"/>
</dbReference>
<evidence type="ECO:0000256" key="1">
    <source>
        <dbReference type="ARBA" id="ARBA00004167"/>
    </source>
</evidence>
<evidence type="ECO:0000256" key="2">
    <source>
        <dbReference type="ARBA" id="ARBA00022481"/>
    </source>
</evidence>
<gene>
    <name evidence="7" type="ORF">COY16_00595</name>
</gene>
<dbReference type="Proteomes" id="UP000228503">
    <property type="component" value="Unassembled WGS sequence"/>
</dbReference>
<dbReference type="Pfam" id="PF07963">
    <property type="entry name" value="N_methyl"/>
    <property type="match status" value="1"/>
</dbReference>
<keyword evidence="3 6" id="KW-0812">Transmembrane</keyword>
<dbReference type="GO" id="GO:0015627">
    <property type="term" value="C:type II protein secretion system complex"/>
    <property type="evidence" value="ECO:0007669"/>
    <property type="project" value="InterPro"/>
</dbReference>
<dbReference type="PRINTS" id="PR00813">
    <property type="entry name" value="BCTERIALGSPG"/>
</dbReference>
<accession>A0A2M7U1X6</accession>
<dbReference type="Gene3D" id="3.30.700.10">
    <property type="entry name" value="Glycoprotein, Type 4 Pilin"/>
    <property type="match status" value="1"/>
</dbReference>
<dbReference type="PANTHER" id="PTHR30093">
    <property type="entry name" value="GENERAL SECRETION PATHWAY PROTEIN G"/>
    <property type="match status" value="1"/>
</dbReference>
<evidence type="ECO:0000313" key="7">
    <source>
        <dbReference type="EMBL" id="PIZ63932.1"/>
    </source>
</evidence>
<feature type="transmembrane region" description="Helical" evidence="6">
    <location>
        <begin position="18"/>
        <end position="42"/>
    </location>
</feature>
<organism evidence="7 8">
    <name type="scientific">Candidatus Roizmanbacteria bacterium CG_4_10_14_0_2_um_filter_39_13</name>
    <dbReference type="NCBI Taxonomy" id="1974825"/>
    <lineage>
        <taxon>Bacteria</taxon>
        <taxon>Candidatus Roizmaniibacteriota</taxon>
    </lineage>
</organism>
<evidence type="ECO:0000256" key="4">
    <source>
        <dbReference type="ARBA" id="ARBA00022989"/>
    </source>
</evidence>